<proteinExistence type="predicted"/>
<dbReference type="EMBL" id="CAJPWZ010001993">
    <property type="protein sequence ID" value="CAG2228277.1"/>
    <property type="molecule type" value="Genomic_DNA"/>
</dbReference>
<reference evidence="2" key="1">
    <citation type="submission" date="2021-03" db="EMBL/GenBank/DDBJ databases">
        <authorList>
            <person name="Bekaert M."/>
        </authorList>
    </citation>
    <scope>NUCLEOTIDE SEQUENCE</scope>
</reference>
<protein>
    <submittedName>
        <fullName evidence="2">Uncharacterized protein</fullName>
    </submittedName>
</protein>
<accession>A0A8S3TCG3</accession>
<evidence type="ECO:0000313" key="3">
    <source>
        <dbReference type="Proteomes" id="UP000683360"/>
    </source>
</evidence>
<gene>
    <name evidence="2" type="ORF">MEDL_41251</name>
</gene>
<dbReference type="AlphaFoldDB" id="A0A8S3TCG3"/>
<keyword evidence="1" id="KW-1133">Transmembrane helix</keyword>
<evidence type="ECO:0000313" key="2">
    <source>
        <dbReference type="EMBL" id="CAG2228277.1"/>
    </source>
</evidence>
<keyword evidence="1" id="KW-0472">Membrane</keyword>
<name>A0A8S3TCG3_MYTED</name>
<dbReference type="Proteomes" id="UP000683360">
    <property type="component" value="Unassembled WGS sequence"/>
</dbReference>
<feature type="transmembrane region" description="Helical" evidence="1">
    <location>
        <begin position="109"/>
        <end position="137"/>
    </location>
</feature>
<keyword evidence="1" id="KW-0812">Transmembrane</keyword>
<evidence type="ECO:0000256" key="1">
    <source>
        <dbReference type="SAM" id="Phobius"/>
    </source>
</evidence>
<keyword evidence="3" id="KW-1185">Reference proteome</keyword>
<organism evidence="2 3">
    <name type="scientific">Mytilus edulis</name>
    <name type="common">Blue mussel</name>
    <dbReference type="NCBI Taxonomy" id="6550"/>
    <lineage>
        <taxon>Eukaryota</taxon>
        <taxon>Metazoa</taxon>
        <taxon>Spiralia</taxon>
        <taxon>Lophotrochozoa</taxon>
        <taxon>Mollusca</taxon>
        <taxon>Bivalvia</taxon>
        <taxon>Autobranchia</taxon>
        <taxon>Pteriomorphia</taxon>
        <taxon>Mytilida</taxon>
        <taxon>Mytiloidea</taxon>
        <taxon>Mytilidae</taxon>
        <taxon>Mytilinae</taxon>
        <taxon>Mytilus</taxon>
    </lineage>
</organism>
<comment type="caution">
    <text evidence="2">The sequence shown here is derived from an EMBL/GenBank/DDBJ whole genome shotgun (WGS) entry which is preliminary data.</text>
</comment>
<sequence length="152" mass="17005">MSGSSSSYWKFPTYIESTKSEKTEMTTANVTISTTLYTNTTLNRFSESPVDVCSYDCPCMLGNGTVTIETLDARLKQLKEVLQIDKKKTYSYVRKLTCATDSRPSATNIGYIGILILVIVFGSIIMSDLISLVRFLLRNILKKNNELSTQES</sequence>
<dbReference type="OrthoDB" id="6117573at2759"/>